<dbReference type="PANTHER" id="PTHR43736:SF1">
    <property type="entry name" value="DIHYDRONEOPTERIN TRIPHOSPHATE DIPHOSPHATASE"/>
    <property type="match status" value="1"/>
</dbReference>
<dbReference type="SUPFAM" id="SSF46785">
    <property type="entry name" value="Winged helix' DNA-binding domain"/>
    <property type="match status" value="1"/>
</dbReference>
<dbReference type="InterPro" id="IPR000086">
    <property type="entry name" value="NUDIX_hydrolase_dom"/>
</dbReference>
<dbReference type="Gene3D" id="1.10.10.10">
    <property type="entry name" value="Winged helix-like DNA-binding domain superfamily/Winged helix DNA-binding domain"/>
    <property type="match status" value="1"/>
</dbReference>
<evidence type="ECO:0000259" key="2">
    <source>
        <dbReference type="PROSITE" id="PS51462"/>
    </source>
</evidence>
<feature type="domain" description="Nudix hydrolase" evidence="2">
    <location>
        <begin position="14"/>
        <end position="149"/>
    </location>
</feature>
<dbReference type="PROSITE" id="PS51462">
    <property type="entry name" value="NUDIX"/>
    <property type="match status" value="1"/>
</dbReference>
<dbReference type="Gene3D" id="3.90.79.10">
    <property type="entry name" value="Nucleoside Triphosphate Pyrophosphohydrolase"/>
    <property type="match status" value="1"/>
</dbReference>
<dbReference type="CDD" id="cd18873">
    <property type="entry name" value="NUDIX_NadM_like"/>
    <property type="match status" value="1"/>
</dbReference>
<evidence type="ECO:0000256" key="1">
    <source>
        <dbReference type="SAM" id="Phobius"/>
    </source>
</evidence>
<dbReference type="PANTHER" id="PTHR43736">
    <property type="entry name" value="ADP-RIBOSE PYROPHOSPHATASE"/>
    <property type="match status" value="1"/>
</dbReference>
<dbReference type="InterPro" id="IPR015797">
    <property type="entry name" value="NUDIX_hydrolase-like_dom_sf"/>
</dbReference>
<dbReference type="Pfam" id="PF21906">
    <property type="entry name" value="WHD_NrtR"/>
    <property type="match status" value="1"/>
</dbReference>
<protein>
    <submittedName>
        <fullName evidence="3">Unannotated protein</fullName>
    </submittedName>
</protein>
<dbReference type="AlphaFoldDB" id="A0A6J6H3I4"/>
<accession>A0A6J6H3I4</accession>
<sequence>MPKHTRTVQHNVYVYVDTVLFTLIDGVLNVLVVKRKTAPDGKFALPGGLVEDGETLAEAASRELYEETEMEFRPENLLQIGAYGDPDRDTRYGRAISVAFLAMTPNPPVPNAGSDATSTQFIEYRKARKPGVLEFDHRNIVGDARRLASRQLEDTAIALNFCEEEFTIGELRIVYEAFYQRELDPANFRRKVEKIDGFIIPQKSLSLSESAGRPARLYKRGKKQDLYPPIYFRRQDQ</sequence>
<dbReference type="InterPro" id="IPR036390">
    <property type="entry name" value="WH_DNA-bd_sf"/>
</dbReference>
<feature type="transmembrane region" description="Helical" evidence="1">
    <location>
        <begin position="12"/>
        <end position="33"/>
    </location>
</feature>
<name>A0A6J6H3I4_9ZZZZ</name>
<keyword evidence="1" id="KW-1133">Transmembrane helix</keyword>
<evidence type="ECO:0000313" key="3">
    <source>
        <dbReference type="EMBL" id="CAB4608257.1"/>
    </source>
</evidence>
<dbReference type="InterPro" id="IPR036388">
    <property type="entry name" value="WH-like_DNA-bd_sf"/>
</dbReference>
<reference evidence="3" key="1">
    <citation type="submission" date="2020-05" db="EMBL/GenBank/DDBJ databases">
        <authorList>
            <person name="Chiriac C."/>
            <person name="Salcher M."/>
            <person name="Ghai R."/>
            <person name="Kavagutti S V."/>
        </authorList>
    </citation>
    <scope>NUCLEOTIDE SEQUENCE</scope>
</reference>
<organism evidence="3">
    <name type="scientific">freshwater metagenome</name>
    <dbReference type="NCBI Taxonomy" id="449393"/>
    <lineage>
        <taxon>unclassified sequences</taxon>
        <taxon>metagenomes</taxon>
        <taxon>ecological metagenomes</taxon>
    </lineage>
</organism>
<dbReference type="InterPro" id="IPR054105">
    <property type="entry name" value="WHD_NrtR"/>
</dbReference>
<dbReference type="SUPFAM" id="SSF55811">
    <property type="entry name" value="Nudix"/>
    <property type="match status" value="1"/>
</dbReference>
<dbReference type="EMBL" id="CAEZUL010000166">
    <property type="protein sequence ID" value="CAB4608257.1"/>
    <property type="molecule type" value="Genomic_DNA"/>
</dbReference>
<proteinExistence type="predicted"/>
<gene>
    <name evidence="3" type="ORF">UFOPK1808_01200</name>
</gene>
<keyword evidence="1" id="KW-0812">Transmembrane</keyword>
<dbReference type="Pfam" id="PF00293">
    <property type="entry name" value="NUDIX"/>
    <property type="match status" value="1"/>
</dbReference>
<keyword evidence="1" id="KW-0472">Membrane</keyword>